<evidence type="ECO:0000256" key="1">
    <source>
        <dbReference type="SAM" id="Phobius"/>
    </source>
</evidence>
<keyword evidence="1" id="KW-0472">Membrane</keyword>
<keyword evidence="1" id="KW-0812">Transmembrane</keyword>
<proteinExistence type="predicted"/>
<reference evidence="2" key="1">
    <citation type="journal article" date="2021" name="Nat. Commun.">
        <title>Genetic determinants of endophytism in the Arabidopsis root mycobiome.</title>
        <authorList>
            <person name="Mesny F."/>
            <person name="Miyauchi S."/>
            <person name="Thiergart T."/>
            <person name="Pickel B."/>
            <person name="Atanasova L."/>
            <person name="Karlsson M."/>
            <person name="Huettel B."/>
            <person name="Barry K.W."/>
            <person name="Haridas S."/>
            <person name="Chen C."/>
            <person name="Bauer D."/>
            <person name="Andreopoulos W."/>
            <person name="Pangilinan J."/>
            <person name="LaButti K."/>
            <person name="Riley R."/>
            <person name="Lipzen A."/>
            <person name="Clum A."/>
            <person name="Drula E."/>
            <person name="Henrissat B."/>
            <person name="Kohler A."/>
            <person name="Grigoriev I.V."/>
            <person name="Martin F.M."/>
            <person name="Hacquard S."/>
        </authorList>
    </citation>
    <scope>NUCLEOTIDE SEQUENCE</scope>
    <source>
        <strain evidence="2">MPI-CAGE-CH-0230</strain>
    </source>
</reference>
<name>A0A9P8XUR3_9PEZI</name>
<sequence length="200" mass="21204">MTLIIYGGIQGRVETISDVYRCPQADSWLPNHSGTCLNHSDCGLVALAGWLGDRVLGLLLTIFAAKSLLGLLLTSAVLLGLRVGSLNVGVGRGNTGLSSLVLDDLNLVASSVKNASPGLILGVELDLSCEGLDLLLIKQVAILVAVLYTLFALDDLLILDLKLGRAGYDFLGRRLLGLRSHRLSSGNRLGRCSQDELVIV</sequence>
<gene>
    <name evidence="2" type="ORF">B0I36DRAFT_37185</name>
</gene>
<keyword evidence="1" id="KW-1133">Transmembrane helix</keyword>
<dbReference type="RefSeq" id="XP_046006532.1">
    <property type="nucleotide sequence ID" value="XM_046160057.1"/>
</dbReference>
<accession>A0A9P8XUR3</accession>
<evidence type="ECO:0000313" key="2">
    <source>
        <dbReference type="EMBL" id="KAH7018265.1"/>
    </source>
</evidence>
<keyword evidence="3" id="KW-1185">Reference proteome</keyword>
<dbReference type="GeneID" id="70189603"/>
<dbReference type="AlphaFoldDB" id="A0A9P8XUR3"/>
<protein>
    <submittedName>
        <fullName evidence="2">Uncharacterized protein</fullName>
    </submittedName>
</protein>
<dbReference type="EMBL" id="JAGTJQ010000011">
    <property type="protein sequence ID" value="KAH7018265.1"/>
    <property type="molecule type" value="Genomic_DNA"/>
</dbReference>
<organism evidence="2 3">
    <name type="scientific">Microdochium trichocladiopsis</name>
    <dbReference type="NCBI Taxonomy" id="1682393"/>
    <lineage>
        <taxon>Eukaryota</taxon>
        <taxon>Fungi</taxon>
        <taxon>Dikarya</taxon>
        <taxon>Ascomycota</taxon>
        <taxon>Pezizomycotina</taxon>
        <taxon>Sordariomycetes</taxon>
        <taxon>Xylariomycetidae</taxon>
        <taxon>Xylariales</taxon>
        <taxon>Microdochiaceae</taxon>
        <taxon>Microdochium</taxon>
    </lineage>
</organism>
<evidence type="ECO:0000313" key="3">
    <source>
        <dbReference type="Proteomes" id="UP000756346"/>
    </source>
</evidence>
<dbReference type="Proteomes" id="UP000756346">
    <property type="component" value="Unassembled WGS sequence"/>
</dbReference>
<comment type="caution">
    <text evidence="2">The sequence shown here is derived from an EMBL/GenBank/DDBJ whole genome shotgun (WGS) entry which is preliminary data.</text>
</comment>
<feature type="transmembrane region" description="Helical" evidence="1">
    <location>
        <begin position="55"/>
        <end position="81"/>
    </location>
</feature>